<dbReference type="Pfam" id="PF01225">
    <property type="entry name" value="Mur_ligase"/>
    <property type="match status" value="1"/>
</dbReference>
<dbReference type="InterPro" id="IPR036615">
    <property type="entry name" value="Mur_ligase_C_dom_sf"/>
</dbReference>
<evidence type="ECO:0000256" key="7">
    <source>
        <dbReference type="ARBA" id="ARBA00022984"/>
    </source>
</evidence>
<evidence type="ECO:0000313" key="16">
    <source>
        <dbReference type="Proteomes" id="UP000664914"/>
    </source>
</evidence>
<reference evidence="15" key="2">
    <citation type="submission" date="2021-04" db="EMBL/GenBank/DDBJ databases">
        <title>Isolation and genomic analysis of the ibuprofen-degrading bacterium Sphingomonas strain MPO218.</title>
        <authorList>
            <person name="Aulestia M."/>
            <person name="Flores A."/>
            <person name="Mangas E.L."/>
            <person name="Perez-Pulido A.J."/>
            <person name="Santero E."/>
            <person name="Camacho E.M."/>
        </authorList>
    </citation>
    <scope>NUCLEOTIDE SEQUENCE</scope>
    <source>
        <strain evidence="15">MPO218</strain>
    </source>
</reference>
<dbReference type="AlphaFoldDB" id="A0A975D6W9"/>
<organism evidence="15 16">
    <name type="scientific">Rhizorhabdus wittichii</name>
    <dbReference type="NCBI Taxonomy" id="160791"/>
    <lineage>
        <taxon>Bacteria</taxon>
        <taxon>Pseudomonadati</taxon>
        <taxon>Pseudomonadota</taxon>
        <taxon>Alphaproteobacteria</taxon>
        <taxon>Sphingomonadales</taxon>
        <taxon>Sphingomonadaceae</taxon>
        <taxon>Rhizorhabdus</taxon>
    </lineage>
</organism>
<dbReference type="Gene3D" id="3.40.1190.10">
    <property type="entry name" value="Mur-like, catalytic domain"/>
    <property type="match status" value="1"/>
</dbReference>
<evidence type="ECO:0000256" key="6">
    <source>
        <dbReference type="ARBA" id="ARBA00022960"/>
    </source>
</evidence>
<dbReference type="Pfam" id="PF02875">
    <property type="entry name" value="Mur_ligase_C"/>
    <property type="match status" value="1"/>
</dbReference>
<dbReference type="PANTHER" id="PTHR43024">
    <property type="entry name" value="UDP-N-ACETYLMURAMOYL-TRIPEPTIDE--D-ALANYL-D-ALANINE LIGASE"/>
    <property type="match status" value="1"/>
</dbReference>
<dbReference type="InterPro" id="IPR000713">
    <property type="entry name" value="Mur_ligase_N"/>
</dbReference>
<reference evidence="15" key="1">
    <citation type="submission" date="2020-07" db="EMBL/GenBank/DDBJ databases">
        <authorList>
            <person name="Camacho E."/>
        </authorList>
    </citation>
    <scope>NUCLEOTIDE SEQUENCE</scope>
    <source>
        <strain evidence="15">MPO218</strain>
    </source>
</reference>
<comment type="caution">
    <text evidence="10">Lacks conserved residue(s) required for the propagation of feature annotation.</text>
</comment>
<keyword evidence="5 10" id="KW-0067">ATP-binding</keyword>
<comment type="function">
    <text evidence="10 11">Involved in cell wall formation. Catalyzes the final step in the synthesis of UDP-N-acetylmuramoyl-pentapeptide, the precursor of murein.</text>
</comment>
<dbReference type="GO" id="GO:0005737">
    <property type="term" value="C:cytoplasm"/>
    <property type="evidence" value="ECO:0007669"/>
    <property type="project" value="UniProtKB-SubCell"/>
</dbReference>
<evidence type="ECO:0000259" key="14">
    <source>
        <dbReference type="Pfam" id="PF08245"/>
    </source>
</evidence>
<dbReference type="GO" id="GO:0005524">
    <property type="term" value="F:ATP binding"/>
    <property type="evidence" value="ECO:0007669"/>
    <property type="project" value="UniProtKB-UniRule"/>
</dbReference>
<feature type="domain" description="Mur ligase central" evidence="14">
    <location>
        <begin position="104"/>
        <end position="295"/>
    </location>
</feature>
<dbReference type="InterPro" id="IPR004101">
    <property type="entry name" value="Mur_ligase_C"/>
</dbReference>
<gene>
    <name evidence="10" type="primary">murF</name>
    <name evidence="15" type="ORF">HRJ34_11980</name>
</gene>
<evidence type="ECO:0000256" key="11">
    <source>
        <dbReference type="RuleBase" id="RU004136"/>
    </source>
</evidence>
<dbReference type="PANTHER" id="PTHR43024:SF1">
    <property type="entry name" value="UDP-N-ACETYLMURAMOYL-TRIPEPTIDE--D-ALANYL-D-ALANINE LIGASE"/>
    <property type="match status" value="1"/>
</dbReference>
<dbReference type="InterPro" id="IPR036565">
    <property type="entry name" value="Mur-like_cat_sf"/>
</dbReference>
<dbReference type="RefSeq" id="WP_208634203.1">
    <property type="nucleotide sequence ID" value="NZ_CP059319.1"/>
</dbReference>
<evidence type="ECO:0000313" key="15">
    <source>
        <dbReference type="EMBL" id="QTH24155.1"/>
    </source>
</evidence>
<evidence type="ECO:0000259" key="13">
    <source>
        <dbReference type="Pfam" id="PF02875"/>
    </source>
</evidence>
<dbReference type="GO" id="GO:0008360">
    <property type="term" value="P:regulation of cell shape"/>
    <property type="evidence" value="ECO:0007669"/>
    <property type="project" value="UniProtKB-KW"/>
</dbReference>
<dbReference type="Proteomes" id="UP000664914">
    <property type="component" value="Chromosome"/>
</dbReference>
<dbReference type="GO" id="GO:0071555">
    <property type="term" value="P:cell wall organization"/>
    <property type="evidence" value="ECO:0007669"/>
    <property type="project" value="UniProtKB-KW"/>
</dbReference>
<evidence type="ECO:0000256" key="10">
    <source>
        <dbReference type="HAMAP-Rule" id="MF_02019"/>
    </source>
</evidence>
<evidence type="ECO:0000256" key="2">
    <source>
        <dbReference type="ARBA" id="ARBA00022598"/>
    </source>
</evidence>
<dbReference type="InterPro" id="IPR013221">
    <property type="entry name" value="Mur_ligase_cen"/>
</dbReference>
<dbReference type="SUPFAM" id="SSF53244">
    <property type="entry name" value="MurD-like peptide ligases, peptide-binding domain"/>
    <property type="match status" value="1"/>
</dbReference>
<comment type="similarity">
    <text evidence="10">Belongs to the MurCDEF family. MurF subfamily.</text>
</comment>
<proteinExistence type="inferred from homology"/>
<feature type="domain" description="Mur ligase N-terminal catalytic" evidence="12">
    <location>
        <begin position="26"/>
        <end position="71"/>
    </location>
</feature>
<dbReference type="Gene3D" id="3.40.1390.10">
    <property type="entry name" value="MurE/MurF, N-terminal domain"/>
    <property type="match status" value="1"/>
</dbReference>
<dbReference type="InterPro" id="IPR005863">
    <property type="entry name" value="UDP-N-AcMur_synth"/>
</dbReference>
<dbReference type="NCBIfam" id="TIGR01143">
    <property type="entry name" value="murF"/>
    <property type="match status" value="1"/>
</dbReference>
<dbReference type="HAMAP" id="MF_02019">
    <property type="entry name" value="MurF"/>
    <property type="match status" value="1"/>
</dbReference>
<dbReference type="InterPro" id="IPR035911">
    <property type="entry name" value="MurE/MurF_N"/>
</dbReference>
<dbReference type="GO" id="GO:0047480">
    <property type="term" value="F:UDP-N-acetylmuramoyl-tripeptide-D-alanyl-D-alanine ligase activity"/>
    <property type="evidence" value="ECO:0007669"/>
    <property type="project" value="UniProtKB-UniRule"/>
</dbReference>
<evidence type="ECO:0000256" key="8">
    <source>
        <dbReference type="ARBA" id="ARBA00023306"/>
    </source>
</evidence>
<evidence type="ECO:0000256" key="1">
    <source>
        <dbReference type="ARBA" id="ARBA00022490"/>
    </source>
</evidence>
<keyword evidence="7 10" id="KW-0573">Peptidoglycan synthesis</keyword>
<name>A0A975D6W9_9SPHN</name>
<keyword evidence="4 10" id="KW-0547">Nucleotide-binding</keyword>
<keyword evidence="8 10" id="KW-0131">Cell cycle</keyword>
<dbReference type="GO" id="GO:0009252">
    <property type="term" value="P:peptidoglycan biosynthetic process"/>
    <property type="evidence" value="ECO:0007669"/>
    <property type="project" value="UniProtKB-UniRule"/>
</dbReference>
<keyword evidence="6 10" id="KW-0133">Cell shape</keyword>
<dbReference type="Pfam" id="PF08245">
    <property type="entry name" value="Mur_ligase_M"/>
    <property type="match status" value="1"/>
</dbReference>
<keyword evidence="2 10" id="KW-0436">Ligase</keyword>
<dbReference type="SUPFAM" id="SSF63418">
    <property type="entry name" value="MurE/MurF N-terminal domain"/>
    <property type="match status" value="1"/>
</dbReference>
<protein>
    <recommendedName>
        <fullName evidence="10 11">UDP-N-acetylmuramoyl-tripeptide--D-alanyl-D-alanine ligase</fullName>
        <ecNumber evidence="10 11">6.3.2.10</ecNumber>
    </recommendedName>
    <alternativeName>
        <fullName evidence="10">D-alanyl-D-alanine-adding enzyme</fullName>
    </alternativeName>
</protein>
<sequence>MTAPLWTAFDIAAAVDGEVYGDFRTDGVTFDSREVGPGDLFIALKGETTDGHRFLDRAFAAGAAGAIVSDACDGPHVRVADTMTALDALGAAARDRMHGRVIGVTGSVGKTGTKEALYACLDRALPGRVHRSVKSYNNHTGVPLSLARMPADTRIGVFEMGMNHSGELAALTRLVRPHVAIVTAIAPAHSAFFASEADIADAKGEIFQGLQPGGVAIIPYDSPHRDRLIAAAKPHAARILTFGMDRAADVHAQDVIPLDRGTLLSLVLPDAELTFTIAPPGEHWVSNAMAVIAAVWAVGGDLAAAGLAFAEMEGLPGRGQRSTIAVGSGAVGSGEALLIDESYNANPASMAATIKMLGRERADRRIAVLGEMRELGAGSAGYHADLAGPLRDAGVDFALLVGSEMAALANALEGRIEFEHVPDADAAIESIEAKIAPGDAILIKGSNAIGLSRLVAHLRTKAVAGERTTCST</sequence>
<keyword evidence="1 10" id="KW-0963">Cytoplasm</keyword>
<dbReference type="EMBL" id="CP059319">
    <property type="protein sequence ID" value="QTH24155.1"/>
    <property type="molecule type" value="Genomic_DNA"/>
</dbReference>
<accession>A0A975D6W9</accession>
<evidence type="ECO:0000256" key="4">
    <source>
        <dbReference type="ARBA" id="ARBA00022741"/>
    </source>
</evidence>
<evidence type="ECO:0000256" key="9">
    <source>
        <dbReference type="ARBA" id="ARBA00023316"/>
    </source>
</evidence>
<keyword evidence="3 10" id="KW-0132">Cell division</keyword>
<comment type="catalytic activity">
    <reaction evidence="10 11">
        <text>D-alanyl-D-alanine + UDP-N-acetyl-alpha-D-muramoyl-L-alanyl-gamma-D-glutamyl-meso-2,6-diaminopimelate + ATP = UDP-N-acetyl-alpha-D-muramoyl-L-alanyl-gamma-D-glutamyl-meso-2,6-diaminopimeloyl-D-alanyl-D-alanine + ADP + phosphate + H(+)</text>
        <dbReference type="Rhea" id="RHEA:28374"/>
        <dbReference type="ChEBI" id="CHEBI:15378"/>
        <dbReference type="ChEBI" id="CHEBI:30616"/>
        <dbReference type="ChEBI" id="CHEBI:43474"/>
        <dbReference type="ChEBI" id="CHEBI:57822"/>
        <dbReference type="ChEBI" id="CHEBI:61386"/>
        <dbReference type="ChEBI" id="CHEBI:83905"/>
        <dbReference type="ChEBI" id="CHEBI:456216"/>
        <dbReference type="EC" id="6.3.2.10"/>
    </reaction>
</comment>
<evidence type="ECO:0000256" key="3">
    <source>
        <dbReference type="ARBA" id="ARBA00022618"/>
    </source>
</evidence>
<dbReference type="EC" id="6.3.2.10" evidence="10 11"/>
<dbReference type="GO" id="GO:0051301">
    <property type="term" value="P:cell division"/>
    <property type="evidence" value="ECO:0007669"/>
    <property type="project" value="UniProtKB-KW"/>
</dbReference>
<evidence type="ECO:0000259" key="12">
    <source>
        <dbReference type="Pfam" id="PF01225"/>
    </source>
</evidence>
<dbReference type="SUPFAM" id="SSF53623">
    <property type="entry name" value="MurD-like peptide ligases, catalytic domain"/>
    <property type="match status" value="1"/>
</dbReference>
<comment type="pathway">
    <text evidence="10 11">Cell wall biogenesis; peptidoglycan biosynthesis.</text>
</comment>
<feature type="domain" description="Mur ligase C-terminal" evidence="13">
    <location>
        <begin position="337"/>
        <end position="446"/>
    </location>
</feature>
<evidence type="ECO:0000256" key="5">
    <source>
        <dbReference type="ARBA" id="ARBA00022840"/>
    </source>
</evidence>
<dbReference type="Gene3D" id="3.90.190.20">
    <property type="entry name" value="Mur ligase, C-terminal domain"/>
    <property type="match status" value="1"/>
</dbReference>
<comment type="subcellular location">
    <subcellularLocation>
        <location evidence="10 11">Cytoplasm</location>
    </subcellularLocation>
</comment>
<dbReference type="InterPro" id="IPR051046">
    <property type="entry name" value="MurCDEF_CellWall_CoF430Synth"/>
</dbReference>
<keyword evidence="9 10" id="KW-0961">Cell wall biogenesis/degradation</keyword>